<comment type="caution">
    <text evidence="9">The sequence shown here is derived from an EMBL/GenBank/DDBJ whole genome shotgun (WGS) entry which is preliminary data.</text>
</comment>
<reference evidence="10" key="1">
    <citation type="submission" date="2024-04" db="EMBL/GenBank/DDBJ databases">
        <title>Salinicola lusitanus LLJ914,a marine bacterium isolated from the Okinawa Trough.</title>
        <authorList>
            <person name="Li J."/>
        </authorList>
    </citation>
    <scope>NUCLEOTIDE SEQUENCE [LARGE SCALE GENOMIC DNA]</scope>
</reference>
<dbReference type="GO" id="GO:0008270">
    <property type="term" value="F:zinc ion binding"/>
    <property type="evidence" value="ECO:0007669"/>
    <property type="project" value="UniProtKB-KW"/>
</dbReference>
<feature type="domain" description="UBZ1-type" evidence="8">
    <location>
        <begin position="248"/>
        <end position="274"/>
    </location>
</feature>
<evidence type="ECO:0000256" key="7">
    <source>
        <dbReference type="SAM" id="MobiDB-lite"/>
    </source>
</evidence>
<feature type="compositionally biased region" description="Low complexity" evidence="7">
    <location>
        <begin position="171"/>
        <end position="182"/>
    </location>
</feature>
<dbReference type="PANTHER" id="PTHR31915:SF7">
    <property type="entry name" value="TAX1-BINDING PROTEIN 1 HOMOLOG A"/>
    <property type="match status" value="1"/>
</dbReference>
<sequence>MRPAVEEKKEEEEREETRPNVEEELVLMEQKWKEQCIINETLKQRLANEEERFRMQMSERACEVADLKRSLALALRDKEQLLEELQRYVCRQREQEARSQGSEVRQTMVLRYPLPYPQEPCPPPLVPQQPPELRFGNPYSSDTKECVDAAVSPDLLPLPPPEPCAPPLSPSSPASAAGPGAPGWAQEVVCIQPCRSTSPRRSATILQRTLRLKLRRRPERTPGPPSASTPGEIHWILDRSSGGGSEVHRRCPLCELIFPPHFEQSSFEQHVESHWKVCPVCSEQFPLHCQQRHFETHVLTHFDGHVLNFHQTD</sequence>
<feature type="compositionally biased region" description="Pro residues" evidence="7">
    <location>
        <begin position="157"/>
        <end position="170"/>
    </location>
</feature>
<evidence type="ECO:0000313" key="10">
    <source>
        <dbReference type="Proteomes" id="UP001460270"/>
    </source>
</evidence>
<evidence type="ECO:0000256" key="3">
    <source>
        <dbReference type="ARBA" id="ARBA00022833"/>
    </source>
</evidence>
<dbReference type="Gene3D" id="6.20.250.40">
    <property type="match status" value="1"/>
</dbReference>
<dbReference type="AlphaFoldDB" id="A0AAW0NFH6"/>
<feature type="region of interest" description="Disordered" evidence="7">
    <location>
        <begin position="157"/>
        <end position="182"/>
    </location>
</feature>
<evidence type="ECO:0000256" key="1">
    <source>
        <dbReference type="ARBA" id="ARBA00022723"/>
    </source>
</evidence>
<evidence type="ECO:0000256" key="4">
    <source>
        <dbReference type="ARBA" id="ARBA00023054"/>
    </source>
</evidence>
<feature type="domain" description="UBZ1-type" evidence="8">
    <location>
        <begin position="275"/>
        <end position="301"/>
    </location>
</feature>
<keyword evidence="2 5" id="KW-0863">Zinc-finger</keyword>
<dbReference type="InterPro" id="IPR051002">
    <property type="entry name" value="UBA_autophagy_assoc_protein"/>
</dbReference>
<keyword evidence="1" id="KW-0479">Metal-binding</keyword>
<keyword evidence="10" id="KW-1185">Reference proteome</keyword>
<gene>
    <name evidence="9" type="ORF">WMY93_019421</name>
</gene>
<dbReference type="Proteomes" id="UP001460270">
    <property type="component" value="Unassembled WGS sequence"/>
</dbReference>
<evidence type="ECO:0000313" key="9">
    <source>
        <dbReference type="EMBL" id="KAK7898568.1"/>
    </source>
</evidence>
<dbReference type="PROSITE" id="PS51905">
    <property type="entry name" value="ZF_UBZ1"/>
    <property type="match status" value="2"/>
</dbReference>
<dbReference type="CDD" id="cd21970">
    <property type="entry name" value="Zn-C2H2_TAX1BP1_rpt2"/>
    <property type="match status" value="1"/>
</dbReference>
<organism evidence="9 10">
    <name type="scientific">Mugilogobius chulae</name>
    <name type="common">yellowstripe goby</name>
    <dbReference type="NCBI Taxonomy" id="88201"/>
    <lineage>
        <taxon>Eukaryota</taxon>
        <taxon>Metazoa</taxon>
        <taxon>Chordata</taxon>
        <taxon>Craniata</taxon>
        <taxon>Vertebrata</taxon>
        <taxon>Euteleostomi</taxon>
        <taxon>Actinopterygii</taxon>
        <taxon>Neopterygii</taxon>
        <taxon>Teleostei</taxon>
        <taxon>Neoteleostei</taxon>
        <taxon>Acanthomorphata</taxon>
        <taxon>Gobiaria</taxon>
        <taxon>Gobiiformes</taxon>
        <taxon>Gobioidei</taxon>
        <taxon>Gobiidae</taxon>
        <taxon>Gobionellinae</taxon>
        <taxon>Mugilogobius</taxon>
    </lineage>
</organism>
<evidence type="ECO:0000259" key="8">
    <source>
        <dbReference type="PROSITE" id="PS51905"/>
    </source>
</evidence>
<evidence type="ECO:0000256" key="6">
    <source>
        <dbReference type="SAM" id="Coils"/>
    </source>
</evidence>
<dbReference type="EMBL" id="JBBPFD010000014">
    <property type="protein sequence ID" value="KAK7898568.1"/>
    <property type="molecule type" value="Genomic_DNA"/>
</dbReference>
<feature type="region of interest" description="Disordered" evidence="7">
    <location>
        <begin position="1"/>
        <end position="20"/>
    </location>
</feature>
<name>A0AAW0NFH6_9GOBI</name>
<proteinExistence type="predicted"/>
<dbReference type="CDD" id="cd21969">
    <property type="entry name" value="Zn-C2H2_TAX1BP1_rpt1"/>
    <property type="match status" value="1"/>
</dbReference>
<feature type="coiled-coil region" evidence="6">
    <location>
        <begin position="39"/>
        <end position="98"/>
    </location>
</feature>
<dbReference type="InterPro" id="IPR041641">
    <property type="entry name" value="CALCOCO1/2_Zn_UBZ1"/>
</dbReference>
<evidence type="ECO:0000256" key="2">
    <source>
        <dbReference type="ARBA" id="ARBA00022771"/>
    </source>
</evidence>
<keyword evidence="3" id="KW-0862">Zinc</keyword>
<evidence type="ECO:0000256" key="5">
    <source>
        <dbReference type="PROSITE-ProRule" id="PRU01253"/>
    </source>
</evidence>
<accession>A0AAW0NFH6</accession>
<dbReference type="Pfam" id="PF18112">
    <property type="entry name" value="Zn-C2H2_12"/>
    <property type="match status" value="1"/>
</dbReference>
<keyword evidence="4 6" id="KW-0175">Coiled coil</keyword>
<protein>
    <recommendedName>
        <fullName evidence="8">UBZ1-type domain-containing protein</fullName>
    </recommendedName>
</protein>
<dbReference type="PANTHER" id="PTHR31915">
    <property type="entry name" value="SKICH DOMAIN-CONTAINING PROTEIN"/>
    <property type="match status" value="1"/>
</dbReference>